<reference evidence="2 3" key="1">
    <citation type="submission" date="2017-04" db="EMBL/GenBank/DDBJ databases">
        <title>Whole genome sequence of Bdellovibrio bacteriovorus strain SSB218315.</title>
        <authorList>
            <person name="Oyedara O."/>
            <person name="Rodriguez-Perez M.A."/>
        </authorList>
    </citation>
    <scope>NUCLEOTIDE SEQUENCE [LARGE SCALE GENOMIC DNA]</scope>
    <source>
        <strain evidence="2 3">SSB218315</strain>
    </source>
</reference>
<name>A0A1Z3NA20_BDEBC</name>
<keyword evidence="1" id="KW-0472">Membrane</keyword>
<evidence type="ECO:0000313" key="3">
    <source>
        <dbReference type="Proteomes" id="UP000197003"/>
    </source>
</evidence>
<sequence length="136" mass="15624">MAPELAAAYVIGWIPSASVTGLHLWMHRKKVKSPAYRQLQKNLQKVGLYWRESRSEVETFTEGAEEQNLKSYEKNILLMGTFFLFLSWGGFLFNLIVLISVHSLAISRKERALFESPLTTQDLPTEEVQKILKEIP</sequence>
<dbReference type="RefSeq" id="WP_088565750.1">
    <property type="nucleotide sequence ID" value="NZ_CP020946.1"/>
</dbReference>
<evidence type="ECO:0000256" key="1">
    <source>
        <dbReference type="SAM" id="Phobius"/>
    </source>
</evidence>
<proteinExistence type="predicted"/>
<dbReference type="OrthoDB" id="5294980at2"/>
<accession>A0A1Z3NA20</accession>
<dbReference type="AlphaFoldDB" id="A0A1Z3NA20"/>
<feature type="transmembrane region" description="Helical" evidence="1">
    <location>
        <begin position="76"/>
        <end position="101"/>
    </location>
</feature>
<gene>
    <name evidence="2" type="ORF">B9G79_12195</name>
</gene>
<keyword evidence="1" id="KW-1133">Transmembrane helix</keyword>
<protein>
    <submittedName>
        <fullName evidence="2">Uncharacterized protein</fullName>
    </submittedName>
</protein>
<dbReference type="EMBL" id="CP020946">
    <property type="protein sequence ID" value="ASD64271.1"/>
    <property type="molecule type" value="Genomic_DNA"/>
</dbReference>
<keyword evidence="1" id="KW-0812">Transmembrane</keyword>
<evidence type="ECO:0000313" key="2">
    <source>
        <dbReference type="EMBL" id="ASD64271.1"/>
    </source>
</evidence>
<organism evidence="2 3">
    <name type="scientific">Bdellovibrio bacteriovorus</name>
    <dbReference type="NCBI Taxonomy" id="959"/>
    <lineage>
        <taxon>Bacteria</taxon>
        <taxon>Pseudomonadati</taxon>
        <taxon>Bdellovibrionota</taxon>
        <taxon>Bdellovibrionia</taxon>
        <taxon>Bdellovibrionales</taxon>
        <taxon>Pseudobdellovibrionaceae</taxon>
        <taxon>Bdellovibrio</taxon>
    </lineage>
</organism>
<dbReference type="Proteomes" id="UP000197003">
    <property type="component" value="Chromosome"/>
</dbReference>
<feature type="transmembrane region" description="Helical" evidence="1">
    <location>
        <begin position="6"/>
        <end position="26"/>
    </location>
</feature>